<keyword evidence="2 6" id="KW-0049">Antioxidant</keyword>
<feature type="active site" description="Proton donor" evidence="6">
    <location>
        <position position="131"/>
    </location>
</feature>
<comment type="similarity">
    <text evidence="6">Belongs to the AhpD family.</text>
</comment>
<dbReference type="GO" id="GO:0051920">
    <property type="term" value="F:peroxiredoxin activity"/>
    <property type="evidence" value="ECO:0007669"/>
    <property type="project" value="InterPro"/>
</dbReference>
<name>A0A2W5A391_9BACT</name>
<evidence type="ECO:0000256" key="4">
    <source>
        <dbReference type="ARBA" id="ARBA00023157"/>
    </source>
</evidence>
<dbReference type="GO" id="GO:0032843">
    <property type="term" value="F:hydroperoxide reductase activity"/>
    <property type="evidence" value="ECO:0007669"/>
    <property type="project" value="InterPro"/>
</dbReference>
<comment type="catalytic activity">
    <reaction evidence="6">
        <text>N(6)-[(R)-dihydrolipoyl]-L-lysyl-[lipoyl-carrier protein] + a hydroperoxide = N(6)-[(R)-lipoyl]-L-lysyl-[lipoyl-carrier protein] + an alcohol + H2O</text>
        <dbReference type="Rhea" id="RHEA:62636"/>
        <dbReference type="Rhea" id="RHEA-COMP:10502"/>
        <dbReference type="Rhea" id="RHEA-COMP:16355"/>
        <dbReference type="ChEBI" id="CHEBI:15377"/>
        <dbReference type="ChEBI" id="CHEBI:30879"/>
        <dbReference type="ChEBI" id="CHEBI:35924"/>
        <dbReference type="ChEBI" id="CHEBI:83099"/>
        <dbReference type="ChEBI" id="CHEBI:83100"/>
        <dbReference type="EC" id="1.11.1.28"/>
    </reaction>
</comment>
<dbReference type="NCBIfam" id="TIGR00777">
    <property type="entry name" value="ahpD"/>
    <property type="match status" value="1"/>
</dbReference>
<evidence type="ECO:0000256" key="3">
    <source>
        <dbReference type="ARBA" id="ARBA00023002"/>
    </source>
</evidence>
<evidence type="ECO:0000256" key="5">
    <source>
        <dbReference type="ARBA" id="ARBA00023284"/>
    </source>
</evidence>
<dbReference type="GO" id="GO:0006979">
    <property type="term" value="P:response to oxidative stress"/>
    <property type="evidence" value="ECO:0007669"/>
    <property type="project" value="InterPro"/>
</dbReference>
<dbReference type="InterPro" id="IPR004675">
    <property type="entry name" value="AhpD_core"/>
</dbReference>
<dbReference type="SUPFAM" id="SSF69118">
    <property type="entry name" value="AhpD-like"/>
    <property type="match status" value="1"/>
</dbReference>
<feature type="disulfide bond" description="Interchain (with AhpC); in linked form" evidence="6">
    <location>
        <position position="134"/>
    </location>
</feature>
<evidence type="ECO:0000259" key="7">
    <source>
        <dbReference type="Pfam" id="PF02627"/>
    </source>
</evidence>
<comment type="caution">
    <text evidence="8">The sequence shown here is derived from an EMBL/GenBank/DDBJ whole genome shotgun (WGS) entry which is preliminary data.</text>
</comment>
<evidence type="ECO:0000313" key="8">
    <source>
        <dbReference type="EMBL" id="PZO86879.1"/>
    </source>
</evidence>
<accession>A0A2W5A391</accession>
<dbReference type="GO" id="GO:0045454">
    <property type="term" value="P:cell redox homeostasis"/>
    <property type="evidence" value="ECO:0007669"/>
    <property type="project" value="TreeGrafter"/>
</dbReference>
<keyword evidence="4 6" id="KW-1015">Disulfide bond</keyword>
<feature type="active site" description="Cysteine sulfenic acid (-SOH) intermediate" evidence="6">
    <location>
        <position position="134"/>
    </location>
</feature>
<sequence length="185" mass="19400">MSLENIKNAIPDYAKDIKLNISALANEEVLSAQQFWGCMVACALTGGNDIVIRNVVSEASAQLSAEALNAAKAAASIMAMNNVYYKFVGMSANAEYKTMPAKLRMNVIGNPGVDKGDFELWSLAVSAMNGCKFCVDAHEGQLKAHNIDSAMVQTAVRVASVMAAASAVLTGEAAMSGMMPMAQAA</sequence>
<dbReference type="Pfam" id="PF02627">
    <property type="entry name" value="CMD"/>
    <property type="match status" value="1"/>
</dbReference>
<proteinExistence type="inferred from homology"/>
<evidence type="ECO:0000256" key="1">
    <source>
        <dbReference type="ARBA" id="ARBA00022559"/>
    </source>
</evidence>
<keyword evidence="3 6" id="KW-0560">Oxidoreductase</keyword>
<organism evidence="8 9">
    <name type="scientific">Micavibrio aeruginosavorus</name>
    <dbReference type="NCBI Taxonomy" id="349221"/>
    <lineage>
        <taxon>Bacteria</taxon>
        <taxon>Pseudomonadati</taxon>
        <taxon>Bdellovibrionota</taxon>
        <taxon>Bdellovibrionia</taxon>
        <taxon>Bdellovibrionales</taxon>
        <taxon>Pseudobdellovibrionaceae</taxon>
        <taxon>Micavibrio</taxon>
    </lineage>
</organism>
<gene>
    <name evidence="6" type="primary">ahpD</name>
    <name evidence="8" type="ORF">DI626_05385</name>
</gene>
<keyword evidence="5 6" id="KW-0676">Redox-active center</keyword>
<dbReference type="EC" id="1.11.1.28" evidence="6"/>
<comment type="function">
    <text evidence="6">Antioxidant protein with alkyl hydroperoxidase activity. Required for the reduction of the AhpC active site cysteine residues and for the regeneration of the AhpC enzyme activity.</text>
</comment>
<evidence type="ECO:0000256" key="6">
    <source>
        <dbReference type="HAMAP-Rule" id="MF_01676"/>
    </source>
</evidence>
<dbReference type="Proteomes" id="UP000249557">
    <property type="component" value="Unassembled WGS sequence"/>
</dbReference>
<evidence type="ECO:0000313" key="9">
    <source>
        <dbReference type="Proteomes" id="UP000249557"/>
    </source>
</evidence>
<feature type="disulfide bond" evidence="6">
    <location>
        <begin position="131"/>
        <end position="134"/>
    </location>
</feature>
<reference evidence="8 9" key="1">
    <citation type="submission" date="2017-08" db="EMBL/GenBank/DDBJ databases">
        <title>Infants hospitalized years apart are colonized by the same room-sourced microbial strains.</title>
        <authorList>
            <person name="Brooks B."/>
            <person name="Olm M.R."/>
            <person name="Firek B.A."/>
            <person name="Baker R."/>
            <person name="Thomas B.C."/>
            <person name="Morowitz M.J."/>
            <person name="Banfield J.F."/>
        </authorList>
    </citation>
    <scope>NUCLEOTIDE SEQUENCE [LARGE SCALE GENOMIC DNA]</scope>
    <source>
        <strain evidence="8">S2_018_000_R2_104</strain>
    </source>
</reference>
<dbReference type="InterPro" id="IPR029032">
    <property type="entry name" value="AhpD-like"/>
</dbReference>
<dbReference type="PANTHER" id="PTHR33930:SF7">
    <property type="entry name" value="ALKYL HYDROPEROXIDE REDUCTASE AHPD"/>
    <property type="match status" value="1"/>
</dbReference>
<protein>
    <recommendedName>
        <fullName evidence="6">Alkyl hydroperoxide reductase AhpD</fullName>
        <ecNumber evidence="6">1.11.1.28</ecNumber>
    </recommendedName>
    <alternativeName>
        <fullName evidence="6">Alkylhydroperoxidase AhpD</fullName>
    </alternativeName>
</protein>
<dbReference type="InterPro" id="IPR003779">
    <property type="entry name" value="CMD-like"/>
</dbReference>
<keyword evidence="1 6" id="KW-0575">Peroxidase</keyword>
<dbReference type="Gene3D" id="1.20.1290.10">
    <property type="entry name" value="AhpD-like"/>
    <property type="match status" value="1"/>
</dbReference>
<dbReference type="GO" id="GO:0015036">
    <property type="term" value="F:disulfide oxidoreductase activity"/>
    <property type="evidence" value="ECO:0007669"/>
    <property type="project" value="TreeGrafter"/>
</dbReference>
<dbReference type="PANTHER" id="PTHR33930">
    <property type="entry name" value="ALKYL HYDROPEROXIDE REDUCTASE AHPD"/>
    <property type="match status" value="1"/>
</dbReference>
<feature type="domain" description="Carboxymuconolactone decarboxylase-like" evidence="7">
    <location>
        <begin position="95"/>
        <end position="171"/>
    </location>
</feature>
<evidence type="ECO:0000256" key="2">
    <source>
        <dbReference type="ARBA" id="ARBA00022862"/>
    </source>
</evidence>
<dbReference type="InterPro" id="IPR004674">
    <property type="entry name" value="AhpD"/>
</dbReference>
<dbReference type="EMBL" id="QFNK01000086">
    <property type="protein sequence ID" value="PZO86879.1"/>
    <property type="molecule type" value="Genomic_DNA"/>
</dbReference>
<dbReference type="AlphaFoldDB" id="A0A2W5A391"/>
<dbReference type="NCBIfam" id="TIGR00778">
    <property type="entry name" value="ahpD_dom"/>
    <property type="match status" value="1"/>
</dbReference>
<dbReference type="HAMAP" id="MF_01676">
    <property type="entry name" value="AhpD"/>
    <property type="match status" value="1"/>
</dbReference>